<proteinExistence type="predicted"/>
<organism evidence="1 2">
    <name type="scientific">Mycetomoellerius zeteki</name>
    <dbReference type="NCBI Taxonomy" id="64791"/>
    <lineage>
        <taxon>Eukaryota</taxon>
        <taxon>Metazoa</taxon>
        <taxon>Ecdysozoa</taxon>
        <taxon>Arthropoda</taxon>
        <taxon>Hexapoda</taxon>
        <taxon>Insecta</taxon>
        <taxon>Pterygota</taxon>
        <taxon>Neoptera</taxon>
        <taxon>Endopterygota</taxon>
        <taxon>Hymenoptera</taxon>
        <taxon>Apocrita</taxon>
        <taxon>Aculeata</taxon>
        <taxon>Formicoidea</taxon>
        <taxon>Formicidae</taxon>
        <taxon>Myrmicinae</taxon>
        <taxon>Mycetomoellerius</taxon>
    </lineage>
</organism>
<dbReference type="EMBL" id="KQ983181">
    <property type="protein sequence ID" value="KYQ46879.1"/>
    <property type="molecule type" value="Genomic_DNA"/>
</dbReference>
<protein>
    <submittedName>
        <fullName evidence="1">Uncharacterized protein</fullName>
    </submittedName>
</protein>
<keyword evidence="2" id="KW-1185">Reference proteome</keyword>
<gene>
    <name evidence="1" type="ORF">ALC60_14109</name>
</gene>
<dbReference type="Proteomes" id="UP000075809">
    <property type="component" value="Unassembled WGS sequence"/>
</dbReference>
<sequence>MYSNSSLPRNIVQIVIEDIKELFNFIIACIEPVLNKEDVGINQCNKIYALFKKINNIFDTLDTEHKRFKFLEDNKYYIKPQAFFLGKRSINKMNKSSGYSNMIIQKSEGQIIELRKTLKAFLELPNVFNDIVSYMKNEESLCDENVRTSILQGNLWKELKLEFPNKIIIPLYLFCDDFEPNNPLGSKSGIYKVNAVYVSIASVPIQYTSLLENIFLTQVCFTADRTEYNDTIFYYFLDFGVLQYIVLDNKFPTFILSLLTTISFQNHLQAYEIDINQDAQWILQKWEQLPNKFPYNIHVIGNGNNYIVPLQ</sequence>
<name>A0A151WGB8_9HYME</name>
<evidence type="ECO:0000313" key="1">
    <source>
        <dbReference type="EMBL" id="KYQ46879.1"/>
    </source>
</evidence>
<reference evidence="1 2" key="1">
    <citation type="submission" date="2015-09" db="EMBL/GenBank/DDBJ databases">
        <title>Trachymyrmex zeteki WGS genome.</title>
        <authorList>
            <person name="Nygaard S."/>
            <person name="Hu H."/>
            <person name="Boomsma J."/>
            <person name="Zhang G."/>
        </authorList>
    </citation>
    <scope>NUCLEOTIDE SEQUENCE [LARGE SCALE GENOMIC DNA]</scope>
    <source>
        <strain evidence="1">Tzet28-1</strain>
        <tissue evidence="1">Whole body</tissue>
    </source>
</reference>
<dbReference type="AlphaFoldDB" id="A0A151WGB8"/>
<accession>A0A151WGB8</accession>
<evidence type="ECO:0000313" key="2">
    <source>
        <dbReference type="Proteomes" id="UP000075809"/>
    </source>
</evidence>